<evidence type="ECO:0000256" key="1">
    <source>
        <dbReference type="ARBA" id="ARBA00004123"/>
    </source>
</evidence>
<evidence type="ECO:0000256" key="5">
    <source>
        <dbReference type="ARBA" id="ARBA00022676"/>
    </source>
</evidence>
<dbReference type="SMART" id="SM00356">
    <property type="entry name" value="ZnF_C3H1"/>
    <property type="match status" value="3"/>
</dbReference>
<keyword evidence="6" id="KW-0808">Transferase</keyword>
<comment type="subcellular location">
    <subcellularLocation>
        <location evidence="2">Cytoplasm</location>
    </subcellularLocation>
    <subcellularLocation>
        <location evidence="1">Nucleus</location>
    </subcellularLocation>
</comment>
<feature type="domain" description="PARP catalytic" evidence="18">
    <location>
        <begin position="517"/>
        <end position="717"/>
    </location>
</feature>
<dbReference type="Gene3D" id="3.90.228.10">
    <property type="match status" value="1"/>
</dbReference>
<dbReference type="EMBL" id="KR025551">
    <property type="protein sequence ID" value="ALF04447.1"/>
    <property type="molecule type" value="mRNA"/>
</dbReference>
<reference evidence="19" key="1">
    <citation type="submission" date="2015-03" db="EMBL/GenBank/DDBJ databases">
        <authorList>
            <person name="Murphy D."/>
        </authorList>
    </citation>
    <scope>NUCLEOTIDE SEQUENCE</scope>
</reference>
<dbReference type="Pfam" id="PF02825">
    <property type="entry name" value="WWE"/>
    <property type="match status" value="1"/>
</dbReference>
<comment type="similarity">
    <text evidence="13">Belongs to the ARTD/PARP family.</text>
</comment>
<name>A0A0M4RWG0_ANAPL</name>
<gene>
    <name evidence="19" type="primary">ZC3HAV1</name>
    <name evidence="20" type="synonym">LOC101795565</name>
</gene>
<dbReference type="Pfam" id="PF00644">
    <property type="entry name" value="PARP"/>
    <property type="match status" value="1"/>
</dbReference>
<dbReference type="GO" id="GO:0061014">
    <property type="term" value="P:positive regulation of mRNA catabolic process"/>
    <property type="evidence" value="ECO:0007669"/>
    <property type="project" value="TreeGrafter"/>
</dbReference>
<keyword evidence="5" id="KW-0328">Glycosyltransferase</keyword>
<evidence type="ECO:0000256" key="12">
    <source>
        <dbReference type="ARBA" id="ARBA00023242"/>
    </source>
</evidence>
<keyword evidence="12" id="KW-0539">Nucleus</keyword>
<feature type="domain" description="C3H1-type" evidence="16">
    <location>
        <begin position="83"/>
        <end position="106"/>
    </location>
</feature>
<dbReference type="GO" id="GO:0032481">
    <property type="term" value="P:positive regulation of type I interferon production"/>
    <property type="evidence" value="ECO:0007669"/>
    <property type="project" value="TreeGrafter"/>
</dbReference>
<evidence type="ECO:0000259" key="16">
    <source>
        <dbReference type="PROSITE" id="PS50103"/>
    </source>
</evidence>
<dbReference type="PROSITE" id="PS50103">
    <property type="entry name" value="ZF_C3H1"/>
    <property type="match status" value="2"/>
</dbReference>
<dbReference type="PANTHER" id="PTHR45740:SF8">
    <property type="entry name" value="ZINC FINGER CCCH-TYPE ANTIVIRAL PROTEIN 1"/>
    <property type="match status" value="1"/>
</dbReference>
<keyword evidence="7 14" id="KW-0479">Metal-binding</keyword>
<evidence type="ECO:0000256" key="15">
    <source>
        <dbReference type="SAM" id="MobiDB-lite"/>
    </source>
</evidence>
<dbReference type="InterPro" id="IPR036388">
    <property type="entry name" value="WH-like_DNA-bd_sf"/>
</dbReference>
<evidence type="ECO:0000313" key="20">
    <source>
        <dbReference type="Ensembl" id="ENSAPLP00020008175.1"/>
    </source>
</evidence>
<feature type="domain" description="WWE" evidence="17">
    <location>
        <begin position="400"/>
        <end position="486"/>
    </location>
</feature>
<proteinExistence type="evidence at transcript level"/>
<dbReference type="InterPro" id="IPR051712">
    <property type="entry name" value="ARTD-AVP"/>
</dbReference>
<dbReference type="CDD" id="cd01439">
    <property type="entry name" value="TCCD_inducible_PARP_like"/>
    <property type="match status" value="1"/>
</dbReference>
<dbReference type="AlphaFoldDB" id="A0A0M4RWG0"/>
<evidence type="ECO:0000256" key="13">
    <source>
        <dbReference type="ARBA" id="ARBA00024347"/>
    </source>
</evidence>
<dbReference type="GO" id="GO:0005634">
    <property type="term" value="C:nucleus"/>
    <property type="evidence" value="ECO:0007669"/>
    <property type="project" value="UniProtKB-SubCell"/>
</dbReference>
<dbReference type="PROSITE" id="PS51059">
    <property type="entry name" value="PARP_CATALYTIC"/>
    <property type="match status" value="1"/>
</dbReference>
<accession>A0A0M4RWG0</accession>
<dbReference type="Gene3D" id="4.10.1000.10">
    <property type="entry name" value="Zinc finger, CCCH-type"/>
    <property type="match status" value="1"/>
</dbReference>
<keyword evidence="4" id="KW-0597">Phosphoprotein</keyword>
<dbReference type="Gene3D" id="1.10.10.10">
    <property type="entry name" value="Winged helix-like DNA-binding domain superfamily/Winged helix DNA-binding domain"/>
    <property type="match status" value="1"/>
</dbReference>
<organism evidence="19">
    <name type="scientific">Anas platyrhynchos</name>
    <name type="common">Mallard</name>
    <name type="synonym">Anas boschas</name>
    <dbReference type="NCBI Taxonomy" id="8839"/>
    <lineage>
        <taxon>Eukaryota</taxon>
        <taxon>Metazoa</taxon>
        <taxon>Chordata</taxon>
        <taxon>Craniata</taxon>
        <taxon>Vertebrata</taxon>
        <taxon>Euteleostomi</taxon>
        <taxon>Archelosauria</taxon>
        <taxon>Archosauria</taxon>
        <taxon>Dinosauria</taxon>
        <taxon>Saurischia</taxon>
        <taxon>Theropoda</taxon>
        <taxon>Coelurosauria</taxon>
        <taxon>Aves</taxon>
        <taxon>Neognathae</taxon>
        <taxon>Galloanserae</taxon>
        <taxon>Anseriformes</taxon>
        <taxon>Anatidae</taxon>
        <taxon>Anatinae</taxon>
        <taxon>Anas</taxon>
    </lineage>
</organism>
<dbReference type="GO" id="GO:0003723">
    <property type="term" value="F:RNA binding"/>
    <property type="evidence" value="ECO:0007669"/>
    <property type="project" value="TreeGrafter"/>
</dbReference>
<evidence type="ECO:0000256" key="4">
    <source>
        <dbReference type="ARBA" id="ARBA00022553"/>
    </source>
</evidence>
<feature type="region of interest" description="Disordered" evidence="15">
    <location>
        <begin position="246"/>
        <end position="310"/>
    </location>
</feature>
<evidence type="ECO:0000256" key="6">
    <source>
        <dbReference type="ARBA" id="ARBA00022679"/>
    </source>
</evidence>
<evidence type="ECO:0000256" key="7">
    <source>
        <dbReference type="ARBA" id="ARBA00022723"/>
    </source>
</evidence>
<keyword evidence="3" id="KW-0963">Cytoplasm</keyword>
<reference evidence="20" key="3">
    <citation type="submission" date="2025-05" db="UniProtKB">
        <authorList>
            <consortium name="Ensembl"/>
        </authorList>
    </citation>
    <scope>IDENTIFICATION</scope>
</reference>
<dbReference type="InterPro" id="IPR012317">
    <property type="entry name" value="Poly(ADP-ribose)pol_cat_dom"/>
</dbReference>
<evidence type="ECO:0000256" key="9">
    <source>
        <dbReference type="ARBA" id="ARBA00022771"/>
    </source>
</evidence>
<dbReference type="SUPFAM" id="SSF117839">
    <property type="entry name" value="WWE domain"/>
    <property type="match status" value="1"/>
</dbReference>
<dbReference type="GO" id="GO:0008270">
    <property type="term" value="F:zinc ion binding"/>
    <property type="evidence" value="ECO:0007669"/>
    <property type="project" value="UniProtKB-KW"/>
</dbReference>
<evidence type="ECO:0000313" key="19">
    <source>
        <dbReference type="EMBL" id="ALF04447.1"/>
    </source>
</evidence>
<evidence type="ECO:0000259" key="18">
    <source>
        <dbReference type="PROSITE" id="PS51059"/>
    </source>
</evidence>
<dbReference type="Pfam" id="PF25261">
    <property type="entry name" value="zf-CCCH_PARP12"/>
    <property type="match status" value="1"/>
</dbReference>
<evidence type="ECO:0000256" key="10">
    <source>
        <dbReference type="ARBA" id="ARBA00022833"/>
    </source>
</evidence>
<feature type="compositionally biased region" description="Basic and acidic residues" evidence="15">
    <location>
        <begin position="294"/>
        <end position="310"/>
    </location>
</feature>
<reference evidence="20" key="2">
    <citation type="submission" date="2019-08" db="EMBL/GenBank/DDBJ databases">
        <title>Three high-quality genomes provides insights into domestication of ducks.</title>
        <authorList>
            <person name="Hou Z.C."/>
            <person name="Zhu F."/>
            <person name="Yin Z.T."/>
            <person name="Zhang F."/>
        </authorList>
    </citation>
    <scope>NUCLEOTIDE SEQUENCE [LARGE SCALE GENOMIC DNA]</scope>
</reference>
<dbReference type="Pfam" id="PF23466">
    <property type="entry name" value="WWE_4"/>
    <property type="match status" value="1"/>
</dbReference>
<protein>
    <submittedName>
        <fullName evidence="19">Zinc finger CCCH-type antiviral protein 1</fullName>
    </submittedName>
    <submittedName>
        <fullName evidence="20">Zinc finger CCCH-type containing, antiviral 1</fullName>
    </submittedName>
</protein>
<feature type="zinc finger region" description="C3H1-type" evidence="14">
    <location>
        <begin position="83"/>
        <end position="106"/>
    </location>
</feature>
<sequence>MSDPVVCSFLTKTLCAQGGRLGLTELREHIDLSEQQLMETLRAAGPRRFLLTADDGLPTEVLAVSDVRVCVLKECPGCDRLHLCKLHLGGKCNLGPRACRYSHDISSTENKKVLKTHELSGLSEDELRVLLLQNDPFFLPDVCQFYNRKGGACNQKNNCSRLHICRHYLKGNCKFFVCKRSHKLLDEHSLRVLETAGIDAKIVANFQIIYDHKHVEFNKEQNKEKTKPHHHRVYYCKPVKTSMKKQADTMSEEQKLPLETTVGSGVHVPPSKASKDPSSNEPPQSQLQLPAGARGKDEGKKDDSSANILKDKKEDNTEEICLFYVWKYCKHNDKCRSIHYHLPYRWQVFNGFTWNDLSMMEEIEKAYCDPKMNSIADKNINFQTMTCSSSLLRRLSTPSSVTQPMFVLTTKWIWYWQNDQGQWVEYGEQGEGDVVNSPSSDILENLYLADPDATVPFQAGLYGYQLNFKEMTQTNIYSKTQRRVCRRPKFVSYEEVQKIKQSSQRDSSIPNQACPPHWDPFDLSDLKYKAVEISNTSSEYKEIKKQFEQTMKTYNIVRVQRIQNPSLWKVFQWKKEQMKKEAGKKEVNERLLFHGTKDARLEDICINNFDWRTCGSNGANYGKGSYFARDASYSHEYCQSAVKANVMFMARVLVGDYVRGREDYVRPPPKSVDGLCFYDSCVDNKLNPSIFVIFEKNQIYPEYLIEYKEAGKKCIIS</sequence>
<evidence type="ECO:0000256" key="11">
    <source>
        <dbReference type="ARBA" id="ARBA00023027"/>
    </source>
</evidence>
<feature type="zinc finger region" description="C3H1-type" evidence="14">
    <location>
        <begin position="142"/>
        <end position="166"/>
    </location>
</feature>
<dbReference type="SUPFAM" id="SSF56399">
    <property type="entry name" value="ADP-ribosylation"/>
    <property type="match status" value="1"/>
</dbReference>
<dbReference type="GO" id="GO:0005737">
    <property type="term" value="C:cytoplasm"/>
    <property type="evidence" value="ECO:0007669"/>
    <property type="project" value="UniProtKB-SubCell"/>
</dbReference>
<dbReference type="InterPro" id="IPR000571">
    <property type="entry name" value="Znf_CCCH"/>
</dbReference>
<feature type="compositionally biased region" description="Polar residues" evidence="15">
    <location>
        <begin position="276"/>
        <end position="288"/>
    </location>
</feature>
<dbReference type="InterPro" id="IPR041360">
    <property type="entry name" value="ZAP_HTH"/>
</dbReference>
<dbReference type="GO" id="GO:0003950">
    <property type="term" value="F:NAD+ poly-ADP-ribosyltransferase activity"/>
    <property type="evidence" value="ECO:0007669"/>
    <property type="project" value="InterPro"/>
</dbReference>
<evidence type="ECO:0000256" key="8">
    <source>
        <dbReference type="ARBA" id="ARBA00022737"/>
    </source>
</evidence>
<evidence type="ECO:0000256" key="3">
    <source>
        <dbReference type="ARBA" id="ARBA00022490"/>
    </source>
</evidence>
<dbReference type="GO" id="GO:0009615">
    <property type="term" value="P:response to virus"/>
    <property type="evidence" value="ECO:0007669"/>
    <property type="project" value="TreeGrafter"/>
</dbReference>
<keyword evidence="11" id="KW-0520">NAD</keyword>
<dbReference type="InterPro" id="IPR004170">
    <property type="entry name" value="WWE_dom"/>
</dbReference>
<dbReference type="Ensembl" id="ENSAPLT00020008798.1">
    <property type="protein sequence ID" value="ENSAPLP00020008175.1"/>
    <property type="gene ID" value="ENSAPLG00020006021.1"/>
</dbReference>
<evidence type="ECO:0000259" key="17">
    <source>
        <dbReference type="PROSITE" id="PS50918"/>
    </source>
</evidence>
<dbReference type="PROSITE" id="PS50918">
    <property type="entry name" value="WWE"/>
    <property type="match status" value="1"/>
</dbReference>
<dbReference type="SMR" id="A0A0M4RWG0"/>
<evidence type="ECO:0000256" key="2">
    <source>
        <dbReference type="ARBA" id="ARBA00004496"/>
    </source>
</evidence>
<feature type="domain" description="C3H1-type" evidence="16">
    <location>
        <begin position="142"/>
        <end position="166"/>
    </location>
</feature>
<keyword evidence="10 14" id="KW-0862">Zinc</keyword>
<dbReference type="Gene3D" id="3.30.720.50">
    <property type="match status" value="1"/>
</dbReference>
<dbReference type="Pfam" id="PF18606">
    <property type="entry name" value="HTH_53"/>
    <property type="match status" value="1"/>
</dbReference>
<dbReference type="GO" id="GO:1990404">
    <property type="term" value="F:NAD+-protein mono-ADP-ribosyltransferase activity"/>
    <property type="evidence" value="ECO:0007669"/>
    <property type="project" value="TreeGrafter"/>
</dbReference>
<evidence type="ECO:0000256" key="14">
    <source>
        <dbReference type="PROSITE-ProRule" id="PRU00723"/>
    </source>
</evidence>
<dbReference type="FunFam" id="3.90.228.10:FF:000008">
    <property type="entry name" value="Poly [ADP-ribose] polymerase"/>
    <property type="match status" value="1"/>
</dbReference>
<dbReference type="PANTHER" id="PTHR45740">
    <property type="entry name" value="POLY [ADP-RIBOSE] POLYMERASE"/>
    <property type="match status" value="1"/>
</dbReference>
<dbReference type="Proteomes" id="UP000694400">
    <property type="component" value="Chromosome 1"/>
</dbReference>
<keyword evidence="9 14" id="KW-0863">Zinc-finger</keyword>
<keyword evidence="8" id="KW-0677">Repeat</keyword>
<dbReference type="InterPro" id="IPR057602">
    <property type="entry name" value="Zfn-CCCH_PARP12"/>
</dbReference>
<dbReference type="OrthoDB" id="6133115at2759"/>
<dbReference type="InterPro" id="IPR037197">
    <property type="entry name" value="WWE_dom_sf"/>
</dbReference>